<dbReference type="EMBL" id="CAJOAX010001066">
    <property type="protein sequence ID" value="CAF3681916.1"/>
    <property type="molecule type" value="Genomic_DNA"/>
</dbReference>
<dbReference type="PANTHER" id="PTHR33091">
    <property type="entry name" value="PROTEIN, PUTATIVE, EXPRESSED-RELATED"/>
    <property type="match status" value="1"/>
</dbReference>
<proteinExistence type="inferred from homology"/>
<evidence type="ECO:0000256" key="1">
    <source>
        <dbReference type="ARBA" id="ARBA00008210"/>
    </source>
</evidence>
<dbReference type="InterPro" id="IPR036354">
    <property type="entry name" value="Prot_inh_pot1_sf"/>
</dbReference>
<dbReference type="Proteomes" id="UP000663874">
    <property type="component" value="Unassembled WGS sequence"/>
</dbReference>
<dbReference type="SUPFAM" id="SSF54654">
    <property type="entry name" value="CI-2 family of serine protease inhibitors"/>
    <property type="match status" value="1"/>
</dbReference>
<dbReference type="EMBL" id="CAJNOL010000751">
    <property type="protein sequence ID" value="CAF1187914.1"/>
    <property type="molecule type" value="Genomic_DNA"/>
</dbReference>
<dbReference type="GO" id="GO:0004867">
    <property type="term" value="F:serine-type endopeptidase inhibitor activity"/>
    <property type="evidence" value="ECO:0007669"/>
    <property type="project" value="UniProtKB-KW"/>
</dbReference>
<dbReference type="Proteomes" id="UP000663870">
    <property type="component" value="Unassembled WGS sequence"/>
</dbReference>
<evidence type="ECO:0000256" key="2">
    <source>
        <dbReference type="ARBA" id="ARBA00022690"/>
    </source>
</evidence>
<dbReference type="OrthoDB" id="10013825at2759"/>
<comment type="caution">
    <text evidence="10">The sequence shown here is derived from an EMBL/GenBank/DDBJ whole genome shotgun (WGS) entry which is preliminary data.</text>
</comment>
<sequence length="66" mass="7554">MSDDERKSWPEYVGKDANEVEQKLQAEGYNTQVLPQGSPTTRDYRLDRVRLFVDGNNKVVQTPING</sequence>
<dbReference type="Pfam" id="PF00280">
    <property type="entry name" value="potato_inhibit"/>
    <property type="match status" value="1"/>
</dbReference>
<dbReference type="AlphaFoldDB" id="A0A818SC96"/>
<dbReference type="EMBL" id="CAJNOO010001835">
    <property type="protein sequence ID" value="CAF1204703.1"/>
    <property type="molecule type" value="Genomic_DNA"/>
</dbReference>
<dbReference type="EMBL" id="CAJOBD010000705">
    <property type="protein sequence ID" value="CAF3708555.1"/>
    <property type="molecule type" value="Genomic_DNA"/>
</dbReference>
<dbReference type="EMBL" id="CAJNOH010000270">
    <property type="protein sequence ID" value="CAF0977759.1"/>
    <property type="molecule type" value="Genomic_DNA"/>
</dbReference>
<name>A0A818SC96_9BILA</name>
<evidence type="ECO:0000313" key="11">
    <source>
        <dbReference type="EMBL" id="CAF3681916.1"/>
    </source>
</evidence>
<evidence type="ECO:0000313" key="9">
    <source>
        <dbReference type="EMBL" id="CAF1204703.1"/>
    </source>
</evidence>
<evidence type="ECO:0000313" key="7">
    <source>
        <dbReference type="EMBL" id="CAF1187914.1"/>
    </source>
</evidence>
<dbReference type="Proteomes" id="UP000663889">
    <property type="component" value="Unassembled WGS sequence"/>
</dbReference>
<evidence type="ECO:0000313" key="13">
    <source>
        <dbReference type="Proteomes" id="UP000663870"/>
    </source>
</evidence>
<comment type="similarity">
    <text evidence="1">Belongs to the protease inhibitor I13 (potato type I serine protease inhibitor) family.</text>
</comment>
<keyword evidence="3" id="KW-0722">Serine protease inhibitor</keyword>
<organism evidence="10 14">
    <name type="scientific">Rotaria sordida</name>
    <dbReference type="NCBI Taxonomy" id="392033"/>
    <lineage>
        <taxon>Eukaryota</taxon>
        <taxon>Metazoa</taxon>
        <taxon>Spiralia</taxon>
        <taxon>Gnathifera</taxon>
        <taxon>Rotifera</taxon>
        <taxon>Eurotatoria</taxon>
        <taxon>Bdelloidea</taxon>
        <taxon>Philodinida</taxon>
        <taxon>Philodinidae</taxon>
        <taxon>Rotaria</taxon>
    </lineage>
</organism>
<dbReference type="EMBL" id="CAJOBE010000653">
    <property type="protein sequence ID" value="CAF3670656.1"/>
    <property type="molecule type" value="Genomic_DNA"/>
</dbReference>
<dbReference type="Proteomes" id="UP000663836">
    <property type="component" value="Unassembled WGS sequence"/>
</dbReference>
<keyword evidence="2" id="KW-0646">Protease inhibitor</keyword>
<accession>A0A818SC96</accession>
<reference evidence="10" key="1">
    <citation type="submission" date="2021-02" db="EMBL/GenBank/DDBJ databases">
        <authorList>
            <person name="Nowell W R."/>
        </authorList>
    </citation>
    <scope>NUCLEOTIDE SEQUENCE</scope>
</reference>
<dbReference type="InterPro" id="IPR000864">
    <property type="entry name" value="Prot_inh_pot1"/>
</dbReference>
<gene>
    <name evidence="10" type="ORF">FNK824_LOCUS7172</name>
    <name evidence="12" type="ORF">JBS370_LOCUS9989</name>
    <name evidence="6" type="ORF">JXQ802_LOCUS23693</name>
    <name evidence="7" type="ORF">JXQ802_LOCUS23710</name>
    <name evidence="11" type="ORF">OTI717_LOCUS11282</name>
    <name evidence="4" type="ORF">PYM288_LOCUS13450</name>
    <name evidence="9" type="ORF">RFH988_LOCUS24802</name>
    <name evidence="5" type="ORF">SEV965_LOCUS13618</name>
    <name evidence="8" type="ORF">ZHD862_LOCUS22864</name>
</gene>
<evidence type="ECO:0000313" key="10">
    <source>
        <dbReference type="EMBL" id="CAF3670656.1"/>
    </source>
</evidence>
<keyword evidence="13" id="KW-1185">Reference proteome</keyword>
<dbReference type="EMBL" id="CAJNOT010001451">
    <property type="protein sequence ID" value="CAF1201461.1"/>
    <property type="molecule type" value="Genomic_DNA"/>
</dbReference>
<dbReference type="PANTHER" id="PTHR33091:SF69">
    <property type="entry name" value="INHIBITOR OF TRYPSIN AND HAGEMAN FACTOR-LIKE"/>
    <property type="match status" value="1"/>
</dbReference>
<evidence type="ECO:0000256" key="3">
    <source>
        <dbReference type="ARBA" id="ARBA00022900"/>
    </source>
</evidence>
<evidence type="ECO:0000313" key="4">
    <source>
        <dbReference type="EMBL" id="CAF0977759.1"/>
    </source>
</evidence>
<evidence type="ECO:0000313" key="14">
    <source>
        <dbReference type="Proteomes" id="UP000663874"/>
    </source>
</evidence>
<dbReference type="EMBL" id="CAJNOU010000649">
    <property type="protein sequence ID" value="CAF1056468.1"/>
    <property type="molecule type" value="Genomic_DNA"/>
</dbReference>
<evidence type="ECO:0000313" key="5">
    <source>
        <dbReference type="EMBL" id="CAF1056468.1"/>
    </source>
</evidence>
<dbReference type="Proteomes" id="UP000663823">
    <property type="component" value="Unassembled WGS sequence"/>
</dbReference>
<dbReference type="Proteomes" id="UP000663864">
    <property type="component" value="Unassembled WGS sequence"/>
</dbReference>
<evidence type="ECO:0000313" key="6">
    <source>
        <dbReference type="EMBL" id="CAF1187585.1"/>
    </source>
</evidence>
<dbReference type="Proteomes" id="UP000663854">
    <property type="component" value="Unassembled WGS sequence"/>
</dbReference>
<protein>
    <submittedName>
        <fullName evidence="10">Uncharacterized protein</fullName>
    </submittedName>
</protein>
<evidence type="ECO:0000313" key="12">
    <source>
        <dbReference type="EMBL" id="CAF3708555.1"/>
    </source>
</evidence>
<dbReference type="Proteomes" id="UP000663882">
    <property type="component" value="Unassembled WGS sequence"/>
</dbReference>
<dbReference type="EMBL" id="CAJNOL010000750">
    <property type="protein sequence ID" value="CAF1187585.1"/>
    <property type="molecule type" value="Genomic_DNA"/>
</dbReference>
<evidence type="ECO:0000313" key="8">
    <source>
        <dbReference type="EMBL" id="CAF1201461.1"/>
    </source>
</evidence>
<dbReference type="Gene3D" id="3.30.10.10">
    <property type="entry name" value="Trypsin Inhibitor V, subunit A"/>
    <property type="match status" value="1"/>
</dbReference>
<dbReference type="GO" id="GO:0009611">
    <property type="term" value="P:response to wounding"/>
    <property type="evidence" value="ECO:0007669"/>
    <property type="project" value="InterPro"/>
</dbReference>